<dbReference type="PANTHER" id="PTHR46509:SF1">
    <property type="entry name" value="PHOSPHOADENOSINE PHOSPHOSULFATE REDUCTASE"/>
    <property type="match status" value="1"/>
</dbReference>
<dbReference type="EC" id="1.8.4.10" evidence="4"/>
<keyword evidence="4" id="KW-0963">Cytoplasm</keyword>
<dbReference type="CDD" id="cd23945">
    <property type="entry name" value="PAPS_reductase"/>
    <property type="match status" value="1"/>
</dbReference>
<protein>
    <recommendedName>
        <fullName evidence="4">Adenosine 5'-phosphosulfate reductase</fullName>
        <shortName evidence="4">APS reductase</shortName>
        <ecNumber evidence="4">1.8.4.10</ecNumber>
    </recommendedName>
    <alternativeName>
        <fullName evidence="4">5'-adenylylsulfate reductase</fullName>
    </alternativeName>
    <alternativeName>
        <fullName evidence="4">Thioredoxin-dependent 5'-adenylylsulfate reductase</fullName>
    </alternativeName>
</protein>
<dbReference type="InterPro" id="IPR002500">
    <property type="entry name" value="PAPS_reduct_dom"/>
</dbReference>
<feature type="binding site" evidence="4">
    <location>
        <position position="131"/>
    </location>
    <ligand>
        <name>[4Fe-4S] cluster</name>
        <dbReference type="ChEBI" id="CHEBI:49883"/>
    </ligand>
</feature>
<dbReference type="OrthoDB" id="9794018at2"/>
<dbReference type="GO" id="GO:0005737">
    <property type="term" value="C:cytoplasm"/>
    <property type="evidence" value="ECO:0007669"/>
    <property type="project" value="UniProtKB-SubCell"/>
</dbReference>
<accession>A0A553K620</accession>
<evidence type="ECO:0000256" key="3">
    <source>
        <dbReference type="ARBA" id="ARBA00024327"/>
    </source>
</evidence>
<dbReference type="Proteomes" id="UP000317638">
    <property type="component" value="Unassembled WGS sequence"/>
</dbReference>
<feature type="binding site" evidence="4">
    <location>
        <position position="132"/>
    </location>
    <ligand>
        <name>[4Fe-4S] cluster</name>
        <dbReference type="ChEBI" id="CHEBI:49883"/>
    </ligand>
</feature>
<dbReference type="Gene3D" id="3.40.50.620">
    <property type="entry name" value="HUPs"/>
    <property type="match status" value="1"/>
</dbReference>
<dbReference type="InterPro" id="IPR014729">
    <property type="entry name" value="Rossmann-like_a/b/a_fold"/>
</dbReference>
<evidence type="ECO:0000259" key="5">
    <source>
        <dbReference type="Pfam" id="PF01507"/>
    </source>
</evidence>
<sequence length="252" mass="27309">MTTIAPPAHGPGRVRSSEELRAIAEEAATRFADASADEVLAWAAETFGRNLVVACSMAADTVVPHLAARHVPGVDVLFLQTGYHFAETIGTRDALAHTVDVRIVEALPRLTVVEQDAQFGPRLHDRDPQACCAMRKVEPINRELASYEAWVTGVRREDNSLRASTQVVEWDAAHQMVKINPVAAWSTEQVMEYAGTHGVPVNFLLDEGYPSIGCEPCTRPVAPGEDPRSGRWAGHAKTECGLHVAPGEKESA</sequence>
<dbReference type="Pfam" id="PF01507">
    <property type="entry name" value="PAPS_reduct"/>
    <property type="match status" value="1"/>
</dbReference>
<comment type="subcellular location">
    <subcellularLocation>
        <location evidence="4">Cytoplasm</location>
    </subcellularLocation>
</comment>
<dbReference type="HAMAP" id="MF_00063">
    <property type="entry name" value="CysH"/>
    <property type="match status" value="1"/>
</dbReference>
<feature type="binding site" evidence="4">
    <location>
        <position position="214"/>
    </location>
    <ligand>
        <name>[4Fe-4S] cluster</name>
        <dbReference type="ChEBI" id="CHEBI:49883"/>
    </ligand>
</feature>
<evidence type="ECO:0000256" key="1">
    <source>
        <dbReference type="ARBA" id="ARBA00009732"/>
    </source>
</evidence>
<comment type="function">
    <text evidence="4">Catalyzes the formation of sulfite from adenosine 5'-phosphosulfate (APS) using thioredoxin as an electron donor.</text>
</comment>
<dbReference type="RefSeq" id="WP_143937231.1">
    <property type="nucleotide sequence ID" value="NZ_VKKG01000001.1"/>
</dbReference>
<proteinExistence type="inferred from homology"/>
<dbReference type="GO" id="GO:0019379">
    <property type="term" value="P:sulfate assimilation, phosphoadenylyl sulfate reduction by phosphoadenylyl-sulfate reductase (thioredoxin)"/>
    <property type="evidence" value="ECO:0007669"/>
    <property type="project" value="UniProtKB-UniRule"/>
</dbReference>
<keyword evidence="4" id="KW-0479">Metal-binding</keyword>
<comment type="catalytic activity">
    <reaction evidence="4">
        <text>[thioredoxin]-disulfide + sulfite + AMP + 2 H(+) = adenosine 5'-phosphosulfate + [thioredoxin]-dithiol</text>
        <dbReference type="Rhea" id="RHEA:21976"/>
        <dbReference type="Rhea" id="RHEA-COMP:10698"/>
        <dbReference type="Rhea" id="RHEA-COMP:10700"/>
        <dbReference type="ChEBI" id="CHEBI:15378"/>
        <dbReference type="ChEBI" id="CHEBI:17359"/>
        <dbReference type="ChEBI" id="CHEBI:29950"/>
        <dbReference type="ChEBI" id="CHEBI:50058"/>
        <dbReference type="ChEBI" id="CHEBI:58243"/>
        <dbReference type="ChEBI" id="CHEBI:456215"/>
        <dbReference type="EC" id="1.8.4.10"/>
    </reaction>
</comment>
<comment type="pathway">
    <text evidence="3 4">Sulfur metabolism; hydrogen sulfide biosynthesis; sulfite from sulfate.</text>
</comment>
<evidence type="ECO:0000256" key="2">
    <source>
        <dbReference type="ARBA" id="ARBA00023002"/>
    </source>
</evidence>
<dbReference type="GO" id="GO:0004604">
    <property type="term" value="F:phosphoadenylyl-sulfate reductase (thioredoxin) activity"/>
    <property type="evidence" value="ECO:0007669"/>
    <property type="project" value="UniProtKB-UniRule"/>
</dbReference>
<comment type="similarity">
    <text evidence="1 4">Belongs to the PAPS reductase family. CysH subfamily.</text>
</comment>
<dbReference type="NCBIfam" id="NF002537">
    <property type="entry name" value="PRK02090.1"/>
    <property type="match status" value="1"/>
</dbReference>
<reference evidence="6 7" key="1">
    <citation type="submission" date="2019-07" db="EMBL/GenBank/DDBJ databases">
        <authorList>
            <person name="Zhou L.-Y."/>
        </authorList>
    </citation>
    <scope>NUCLEOTIDE SEQUENCE [LARGE SCALE GENOMIC DNA]</scope>
    <source>
        <strain evidence="6 7">YIM 101269</strain>
    </source>
</reference>
<dbReference type="EMBL" id="VKKG01000001">
    <property type="protein sequence ID" value="TRY20147.1"/>
    <property type="molecule type" value="Genomic_DNA"/>
</dbReference>
<dbReference type="SUPFAM" id="SSF52402">
    <property type="entry name" value="Adenine nucleotide alpha hydrolases-like"/>
    <property type="match status" value="1"/>
</dbReference>
<dbReference type="GO" id="GO:0070814">
    <property type="term" value="P:hydrogen sulfide biosynthetic process"/>
    <property type="evidence" value="ECO:0007669"/>
    <property type="project" value="UniProtKB-UniRule"/>
</dbReference>
<name>A0A553K620_9ACTN</name>
<comment type="cofactor">
    <cofactor evidence="4">
        <name>[4Fe-4S] cluster</name>
        <dbReference type="ChEBI" id="CHEBI:49883"/>
    </cofactor>
    <text evidence="4">Binds 1 [4Fe-4S] cluster per subunit.</text>
</comment>
<evidence type="ECO:0000313" key="7">
    <source>
        <dbReference type="Proteomes" id="UP000317638"/>
    </source>
</evidence>
<feature type="domain" description="Phosphoadenosine phosphosulphate reductase" evidence="5">
    <location>
        <begin position="51"/>
        <end position="220"/>
    </location>
</feature>
<keyword evidence="2 4" id="KW-0560">Oxidoreductase</keyword>
<gene>
    <name evidence="4" type="primary">cysH</name>
    <name evidence="6" type="ORF">FOJ82_04600</name>
</gene>
<evidence type="ECO:0000256" key="4">
    <source>
        <dbReference type="HAMAP-Rule" id="MF_00063"/>
    </source>
</evidence>
<keyword evidence="7" id="KW-1185">Reference proteome</keyword>
<dbReference type="AlphaFoldDB" id="A0A553K620"/>
<feature type="active site" description="Nucleophile; cysteine thiosulfonate intermediate" evidence="4">
    <location>
        <position position="240"/>
    </location>
</feature>
<dbReference type="PANTHER" id="PTHR46509">
    <property type="entry name" value="PHOSPHOADENOSINE PHOSPHOSULFATE REDUCTASE"/>
    <property type="match status" value="1"/>
</dbReference>
<dbReference type="GO" id="GO:0046872">
    <property type="term" value="F:metal ion binding"/>
    <property type="evidence" value="ECO:0007669"/>
    <property type="project" value="UniProtKB-KW"/>
</dbReference>
<feature type="binding site" evidence="4">
    <location>
        <position position="217"/>
    </location>
    <ligand>
        <name>[4Fe-4S] cluster</name>
        <dbReference type="ChEBI" id="CHEBI:49883"/>
    </ligand>
</feature>
<evidence type="ECO:0000313" key="6">
    <source>
        <dbReference type="EMBL" id="TRY20147.1"/>
    </source>
</evidence>
<dbReference type="GO" id="GO:0051539">
    <property type="term" value="F:4 iron, 4 sulfur cluster binding"/>
    <property type="evidence" value="ECO:0007669"/>
    <property type="project" value="UniProtKB-UniRule"/>
</dbReference>
<dbReference type="NCBIfam" id="TIGR00434">
    <property type="entry name" value="cysH"/>
    <property type="match status" value="1"/>
</dbReference>
<keyword evidence="4" id="KW-0411">Iron-sulfur</keyword>
<dbReference type="InterPro" id="IPR004511">
    <property type="entry name" value="PAPS/APS_Rdtase"/>
</dbReference>
<dbReference type="PIRSF" id="PIRSF000857">
    <property type="entry name" value="PAPS_reductase"/>
    <property type="match status" value="1"/>
</dbReference>
<keyword evidence="4" id="KW-0408">Iron</keyword>
<organism evidence="6 7">
    <name type="scientific">Tessaracoccus rhinocerotis</name>
    <dbReference type="NCBI Taxonomy" id="1689449"/>
    <lineage>
        <taxon>Bacteria</taxon>
        <taxon>Bacillati</taxon>
        <taxon>Actinomycetota</taxon>
        <taxon>Actinomycetes</taxon>
        <taxon>Propionibacteriales</taxon>
        <taxon>Propionibacteriaceae</taxon>
        <taxon>Tessaracoccus</taxon>
    </lineage>
</organism>
<dbReference type="GO" id="GO:0043866">
    <property type="term" value="F:adenylyl-sulfate reductase (thioredoxin) activity"/>
    <property type="evidence" value="ECO:0007669"/>
    <property type="project" value="UniProtKB-EC"/>
</dbReference>
<comment type="caution">
    <text evidence="6">The sequence shown here is derived from an EMBL/GenBank/DDBJ whole genome shotgun (WGS) entry which is preliminary data.</text>
</comment>